<protein>
    <submittedName>
        <fullName evidence="1">Uncharacterized protein</fullName>
    </submittedName>
</protein>
<dbReference type="AlphaFoldDB" id="A0AAW0DNM6"/>
<evidence type="ECO:0000313" key="1">
    <source>
        <dbReference type="EMBL" id="KAK7052500.1"/>
    </source>
</evidence>
<dbReference type="EMBL" id="JAWWNJ010000007">
    <property type="protein sequence ID" value="KAK7052500.1"/>
    <property type="molecule type" value="Genomic_DNA"/>
</dbReference>
<gene>
    <name evidence="1" type="ORF">R3P38DRAFT_2860669</name>
</gene>
<organism evidence="1 2">
    <name type="scientific">Favolaschia claudopus</name>
    <dbReference type="NCBI Taxonomy" id="2862362"/>
    <lineage>
        <taxon>Eukaryota</taxon>
        <taxon>Fungi</taxon>
        <taxon>Dikarya</taxon>
        <taxon>Basidiomycota</taxon>
        <taxon>Agaricomycotina</taxon>
        <taxon>Agaricomycetes</taxon>
        <taxon>Agaricomycetidae</taxon>
        <taxon>Agaricales</taxon>
        <taxon>Marasmiineae</taxon>
        <taxon>Mycenaceae</taxon>
        <taxon>Favolaschia</taxon>
    </lineage>
</organism>
<reference evidence="1 2" key="1">
    <citation type="journal article" date="2024" name="J Genomics">
        <title>Draft genome sequencing and assembly of Favolaschia claudopus CIRM-BRFM 2984 isolated from oak limbs.</title>
        <authorList>
            <person name="Navarro D."/>
            <person name="Drula E."/>
            <person name="Chaduli D."/>
            <person name="Cazenave R."/>
            <person name="Ahrendt S."/>
            <person name="Wang J."/>
            <person name="Lipzen A."/>
            <person name="Daum C."/>
            <person name="Barry K."/>
            <person name="Grigoriev I.V."/>
            <person name="Favel A."/>
            <person name="Rosso M.N."/>
            <person name="Martin F."/>
        </authorList>
    </citation>
    <scope>NUCLEOTIDE SEQUENCE [LARGE SCALE GENOMIC DNA]</scope>
    <source>
        <strain evidence="1 2">CIRM-BRFM 2984</strain>
    </source>
</reference>
<accession>A0AAW0DNM6</accession>
<comment type="caution">
    <text evidence="1">The sequence shown here is derived from an EMBL/GenBank/DDBJ whole genome shotgun (WGS) entry which is preliminary data.</text>
</comment>
<keyword evidence="2" id="KW-1185">Reference proteome</keyword>
<dbReference type="Proteomes" id="UP001362999">
    <property type="component" value="Unassembled WGS sequence"/>
</dbReference>
<evidence type="ECO:0000313" key="2">
    <source>
        <dbReference type="Proteomes" id="UP001362999"/>
    </source>
</evidence>
<proteinExistence type="predicted"/>
<sequence>MMLILLLRGFPLYSKRMPKLSYRFASTNANPPSKSSDACRQMHTIVTNGFAATLSTSATSTSLSTRQRRLEPGKVCPPALVQVLHLLFRKKVRRQLDRGEVCPPALVQVFHFLLRKKVRRQFEPGKVCPPALVQLFHLLFRKKVRRQLDRGDVCIPLRGQVFHFRLRRKIRKLKGALDLGGRLDDGHTRVSAVRAVVPDVLQKHKHGDSFVETTKQTRLVFLVPAFELHLDGVILFTGRRWHSPVAIQSETRPKFLDKFLLRRRVQWTEGTRYKPVCCYKMGRFFTFLLDSKSFCLASAKYLRYAS</sequence>
<name>A0AAW0DNM6_9AGAR</name>